<evidence type="ECO:0000313" key="6">
    <source>
        <dbReference type="Proteomes" id="UP000727407"/>
    </source>
</evidence>
<dbReference type="GO" id="GO:0005524">
    <property type="term" value="F:ATP binding"/>
    <property type="evidence" value="ECO:0007669"/>
    <property type="project" value="UniProtKB-KW"/>
</dbReference>
<dbReference type="Gene3D" id="3.40.50.300">
    <property type="entry name" value="P-loop containing nucleotide triphosphate hydrolases"/>
    <property type="match status" value="2"/>
</dbReference>
<keyword evidence="5" id="KW-0347">Helicase</keyword>
<feature type="region of interest" description="Disordered" evidence="3">
    <location>
        <begin position="395"/>
        <end position="433"/>
    </location>
</feature>
<dbReference type="Pfam" id="PF13604">
    <property type="entry name" value="AAA_30"/>
    <property type="match status" value="1"/>
</dbReference>
<feature type="domain" description="DNA helicase B winged helix" evidence="4">
    <location>
        <begin position="246"/>
        <end position="352"/>
    </location>
</feature>
<keyword evidence="6" id="KW-1185">Reference proteome</keyword>
<reference evidence="5" key="1">
    <citation type="submission" date="2020-07" db="EMBL/GenBank/DDBJ databases">
        <title>Clarias magur genome sequencing, assembly and annotation.</title>
        <authorList>
            <person name="Kushwaha B."/>
            <person name="Kumar R."/>
            <person name="Das P."/>
            <person name="Joshi C.G."/>
            <person name="Kumar D."/>
            <person name="Nagpure N.S."/>
            <person name="Pandey M."/>
            <person name="Agarwal S."/>
            <person name="Srivastava S."/>
            <person name="Singh M."/>
            <person name="Sahoo L."/>
            <person name="Jayasankar P."/>
            <person name="Meher P.K."/>
            <person name="Koringa P.G."/>
            <person name="Iquebal M.A."/>
            <person name="Das S.P."/>
            <person name="Bit A."/>
            <person name="Patnaik S."/>
            <person name="Patel N."/>
            <person name="Shah T.M."/>
            <person name="Hinsu A."/>
            <person name="Jena J.K."/>
        </authorList>
    </citation>
    <scope>NUCLEOTIDE SEQUENCE</scope>
    <source>
        <strain evidence="5">CIFAMagur01</strain>
        <tissue evidence="5">Testis</tissue>
    </source>
</reference>
<accession>A0A8J4UWH1</accession>
<dbReference type="PANTHER" id="PTHR43788:SF6">
    <property type="entry name" value="DNA HELICASE B"/>
    <property type="match status" value="1"/>
</dbReference>
<dbReference type="PANTHER" id="PTHR43788">
    <property type="entry name" value="DNA2/NAM7 HELICASE FAMILY MEMBER"/>
    <property type="match status" value="1"/>
</dbReference>
<dbReference type="CDD" id="cd18809">
    <property type="entry name" value="SF1_C_RecD"/>
    <property type="match status" value="1"/>
</dbReference>
<dbReference type="SUPFAM" id="SSF52540">
    <property type="entry name" value="P-loop containing nucleoside triphosphate hydrolases"/>
    <property type="match status" value="2"/>
</dbReference>
<keyword evidence="1" id="KW-0547">Nucleotide-binding</keyword>
<sequence>MKRSKFVKLVGYILPAKTDNADEASENEEEEEEPAPEFLDMKEMDSVSSGGVTFQQAVPPAGEVDFMFNGKKARVKGRFPLSNPWWEISCNAQQYNRKLVVNNYPSYSLRTDLKNDSHPLVSLFLKECDVTPEFVTRFMEWLPKDRYVDLMNVEEAVCDFGKSINSEAEADYVKSQISLTDAGFHVRAAAIYPYIMKYLTTLLPGQFISVLKKGKEEDEQLHSENNEENMEASPQKCKKISLLARLEELIKNDVWKFGFGYIMYKEFRLVRCETKLRDFKSCDLFSKMSSEQQNALEVYNEIKIYCSNYGHTYIPMKSLEDRMKMSELRIWEAVAFLRKHGVLVTEKDKIALRSLYEYERDIVHCLHQIIDGDPWNIDLDVREVLRSVARARIKTKQPATKSGSTASGTNEDDESSQNIESDDSMDEEPETTSITLDPDQVQAAEMMCANAVTVISGKGGCGKTTVVSSIFKAAMDQLEKIRKDNDSIKEEGEVEANNKKTLEVLLTAPTGRAAALLTERTSFTAYTMHQVLWSYKLTKKRPSGEPLNWKFENVRVLVVDEGSLVCVQILSSILTMLTKHAKLQKFIILGDIRQLPSIEPGNVLNDLFTSLKKVNWAIEMHTNHRAESELIVQNAGSIANMGVTKKFRPLNYDATVEMGKTFTLPLPEKSFIEVLLPEQQKDDDLQNSIKHLLKGPAPGLQDDSSSQFVAFKRSECALINEICCKHYSNHITKNHKNKINFQIGDKVCCTRNGYVSDLDKEDDEPKDKTDNKDNKNKSTINKERLCNGEIFFIIQDVTIREDTAKKCKQMRCLTLDNKHGKILTVDYRELMRECKLRHAWARTIHTFQGSEEKTIVYVLDSGIPQTWKHVYTAATRGQSRVYVITKKDGLENAIRRHVIKRNTRLEGLVSELLHKLEIPKNDFLSQQSQSQWNTPKRDSGFQYFQSKHEPSPRPGPFQACSEFGDLGSPKSATPSPCKRERTADDCTTPSKQIKVETPLECSQLESLSLTTMSPRQLFPNAPQSNHDQCCFYMLGKNSSYGFLS</sequence>
<gene>
    <name evidence="5" type="primary">helb</name>
    <name evidence="5" type="ORF">DAT39_001825</name>
</gene>
<feature type="region of interest" description="Disordered" evidence="3">
    <location>
        <begin position="759"/>
        <end position="778"/>
    </location>
</feature>
<evidence type="ECO:0000256" key="3">
    <source>
        <dbReference type="SAM" id="MobiDB-lite"/>
    </source>
</evidence>
<dbReference type="OrthoDB" id="416437at2759"/>
<dbReference type="Pfam" id="PF25894">
    <property type="entry name" value="WHD_HELB"/>
    <property type="match status" value="1"/>
</dbReference>
<keyword evidence="5" id="KW-0378">Hydrolase</keyword>
<dbReference type="CDD" id="cd17933">
    <property type="entry name" value="DEXSc_RecD-like"/>
    <property type="match status" value="1"/>
</dbReference>
<comment type="caution">
    <text evidence="5">The sequence shown here is derived from an EMBL/GenBank/DDBJ whole genome shotgun (WGS) entry which is preliminary data.</text>
</comment>
<dbReference type="GO" id="GO:0017116">
    <property type="term" value="F:single-stranded DNA helicase activity"/>
    <property type="evidence" value="ECO:0007669"/>
    <property type="project" value="TreeGrafter"/>
</dbReference>
<feature type="compositionally biased region" description="Acidic residues" evidence="3">
    <location>
        <begin position="410"/>
        <end position="430"/>
    </location>
</feature>
<dbReference type="Proteomes" id="UP000727407">
    <property type="component" value="Unassembled WGS sequence"/>
</dbReference>
<proteinExistence type="predicted"/>
<dbReference type="GO" id="GO:2000042">
    <property type="term" value="P:negative regulation of double-strand break repair via homologous recombination"/>
    <property type="evidence" value="ECO:0007669"/>
    <property type="project" value="TreeGrafter"/>
</dbReference>
<organism evidence="5 6">
    <name type="scientific">Clarias magur</name>
    <name type="common">Asian catfish</name>
    <name type="synonym">Macropteronotus magur</name>
    <dbReference type="NCBI Taxonomy" id="1594786"/>
    <lineage>
        <taxon>Eukaryota</taxon>
        <taxon>Metazoa</taxon>
        <taxon>Chordata</taxon>
        <taxon>Craniata</taxon>
        <taxon>Vertebrata</taxon>
        <taxon>Euteleostomi</taxon>
        <taxon>Actinopterygii</taxon>
        <taxon>Neopterygii</taxon>
        <taxon>Teleostei</taxon>
        <taxon>Ostariophysi</taxon>
        <taxon>Siluriformes</taxon>
        <taxon>Clariidae</taxon>
        <taxon>Clarias</taxon>
    </lineage>
</organism>
<dbReference type="InterPro" id="IPR027417">
    <property type="entry name" value="P-loop_NTPase"/>
</dbReference>
<dbReference type="InterPro" id="IPR050534">
    <property type="entry name" value="Coronavir_polyprotein_1ab"/>
</dbReference>
<dbReference type="EMBL" id="QNUK01000013">
    <property type="protein sequence ID" value="KAF5908362.1"/>
    <property type="molecule type" value="Genomic_DNA"/>
</dbReference>
<evidence type="ECO:0000256" key="2">
    <source>
        <dbReference type="ARBA" id="ARBA00022840"/>
    </source>
</evidence>
<protein>
    <submittedName>
        <fullName evidence="5">DNA helicase B</fullName>
    </submittedName>
</protein>
<feature type="compositionally biased region" description="Polar residues" evidence="3">
    <location>
        <begin position="925"/>
        <end position="934"/>
    </location>
</feature>
<keyword evidence="2" id="KW-0067">ATP-binding</keyword>
<evidence type="ECO:0000259" key="4">
    <source>
        <dbReference type="Pfam" id="PF25894"/>
    </source>
</evidence>
<name>A0A8J4UWH1_CLAMG</name>
<evidence type="ECO:0000256" key="1">
    <source>
        <dbReference type="ARBA" id="ARBA00022741"/>
    </source>
</evidence>
<evidence type="ECO:0000313" key="5">
    <source>
        <dbReference type="EMBL" id="KAF5908362.1"/>
    </source>
</evidence>
<feature type="region of interest" description="Disordered" evidence="3">
    <location>
        <begin position="925"/>
        <end position="990"/>
    </location>
</feature>
<dbReference type="InterPro" id="IPR058839">
    <property type="entry name" value="WHD_HELB"/>
</dbReference>
<feature type="compositionally biased region" description="Basic and acidic residues" evidence="3">
    <location>
        <begin position="763"/>
        <end position="778"/>
    </location>
</feature>
<dbReference type="AlphaFoldDB" id="A0A8J4UWH1"/>
<dbReference type="Gene3D" id="2.30.30.940">
    <property type="match status" value="1"/>
</dbReference>
<feature type="compositionally biased region" description="Polar residues" evidence="3">
    <location>
        <begin position="397"/>
        <end position="409"/>
    </location>
</feature>